<name>A0A4Y2BV85_ARAVE</name>
<evidence type="ECO:0000313" key="1">
    <source>
        <dbReference type="EMBL" id="GBL95186.1"/>
    </source>
</evidence>
<gene>
    <name evidence="1" type="ORF">AVEN_253518_1</name>
</gene>
<dbReference type="AlphaFoldDB" id="A0A4Y2BV85"/>
<sequence length="101" mass="11405">MIFFHNKITGNNLSITHENRGNKHLCIFRLLASPPPYPPAIRGSGFLHLPPTLLLSHILDHVVSFIMVKNNRYCIVPAAAVSDKSPTAKYRRSDKRLEVQC</sequence>
<accession>A0A4Y2BV85</accession>
<reference evidence="1 2" key="1">
    <citation type="journal article" date="2019" name="Sci. Rep.">
        <title>Orb-weaving spider Araneus ventricosus genome elucidates the spidroin gene catalogue.</title>
        <authorList>
            <person name="Kono N."/>
            <person name="Nakamura H."/>
            <person name="Ohtoshi R."/>
            <person name="Moran D.A.P."/>
            <person name="Shinohara A."/>
            <person name="Yoshida Y."/>
            <person name="Fujiwara M."/>
            <person name="Mori M."/>
            <person name="Tomita M."/>
            <person name="Arakawa K."/>
        </authorList>
    </citation>
    <scope>NUCLEOTIDE SEQUENCE [LARGE SCALE GENOMIC DNA]</scope>
</reference>
<protein>
    <submittedName>
        <fullName evidence="1">Uncharacterized protein</fullName>
    </submittedName>
</protein>
<keyword evidence="2" id="KW-1185">Reference proteome</keyword>
<comment type="caution">
    <text evidence="1">The sequence shown here is derived from an EMBL/GenBank/DDBJ whole genome shotgun (WGS) entry which is preliminary data.</text>
</comment>
<organism evidence="1 2">
    <name type="scientific">Araneus ventricosus</name>
    <name type="common">Orbweaver spider</name>
    <name type="synonym">Epeira ventricosa</name>
    <dbReference type="NCBI Taxonomy" id="182803"/>
    <lineage>
        <taxon>Eukaryota</taxon>
        <taxon>Metazoa</taxon>
        <taxon>Ecdysozoa</taxon>
        <taxon>Arthropoda</taxon>
        <taxon>Chelicerata</taxon>
        <taxon>Arachnida</taxon>
        <taxon>Araneae</taxon>
        <taxon>Araneomorphae</taxon>
        <taxon>Entelegynae</taxon>
        <taxon>Araneoidea</taxon>
        <taxon>Araneidae</taxon>
        <taxon>Araneus</taxon>
    </lineage>
</organism>
<dbReference type="EMBL" id="BGPR01000109">
    <property type="protein sequence ID" value="GBL95186.1"/>
    <property type="molecule type" value="Genomic_DNA"/>
</dbReference>
<evidence type="ECO:0000313" key="2">
    <source>
        <dbReference type="Proteomes" id="UP000499080"/>
    </source>
</evidence>
<dbReference type="Proteomes" id="UP000499080">
    <property type="component" value="Unassembled WGS sequence"/>
</dbReference>
<proteinExistence type="predicted"/>